<name>A0A316E0N4_9FLAO</name>
<dbReference type="PROSITE" id="PS51257">
    <property type="entry name" value="PROKAR_LIPOPROTEIN"/>
    <property type="match status" value="1"/>
</dbReference>
<gene>
    <name evidence="2" type="ORF">LX92_02222</name>
</gene>
<dbReference type="Gene3D" id="2.40.128.110">
    <property type="entry name" value="Lipid/polyisoprenoid-binding, YceI-like"/>
    <property type="match status" value="1"/>
</dbReference>
<protein>
    <submittedName>
        <fullName evidence="2">YceI-like domain-containing protein</fullName>
    </submittedName>
</protein>
<feature type="signal peptide" evidence="1">
    <location>
        <begin position="1"/>
        <end position="23"/>
    </location>
</feature>
<organism evidence="2 3">
    <name type="scientific">Maribacter polysiphoniae</name>
    <dbReference type="NCBI Taxonomy" id="429344"/>
    <lineage>
        <taxon>Bacteria</taxon>
        <taxon>Pseudomonadati</taxon>
        <taxon>Bacteroidota</taxon>
        <taxon>Flavobacteriia</taxon>
        <taxon>Flavobacteriales</taxon>
        <taxon>Flavobacteriaceae</taxon>
        <taxon>Maribacter</taxon>
    </lineage>
</organism>
<accession>A0A316E0N4</accession>
<evidence type="ECO:0000313" key="3">
    <source>
        <dbReference type="Proteomes" id="UP000245667"/>
    </source>
</evidence>
<dbReference type="Proteomes" id="UP000245667">
    <property type="component" value="Unassembled WGS sequence"/>
</dbReference>
<feature type="chain" id="PRO_5016311683" evidence="1">
    <location>
        <begin position="24"/>
        <end position="214"/>
    </location>
</feature>
<dbReference type="SUPFAM" id="SSF101874">
    <property type="entry name" value="YceI-like"/>
    <property type="match status" value="1"/>
</dbReference>
<evidence type="ECO:0000313" key="2">
    <source>
        <dbReference type="EMBL" id="PWK23655.1"/>
    </source>
</evidence>
<reference evidence="2 3" key="1">
    <citation type="submission" date="2018-05" db="EMBL/GenBank/DDBJ databases">
        <title>Genomic Encyclopedia of Archaeal and Bacterial Type Strains, Phase II (KMG-II): from individual species to whole genera.</title>
        <authorList>
            <person name="Goeker M."/>
        </authorList>
    </citation>
    <scope>NUCLEOTIDE SEQUENCE [LARGE SCALE GENOMIC DNA]</scope>
    <source>
        <strain evidence="2 3">DSM 23514</strain>
    </source>
</reference>
<dbReference type="InterPro" id="IPR036761">
    <property type="entry name" value="TTHA0802/YceI-like_sf"/>
</dbReference>
<evidence type="ECO:0000256" key="1">
    <source>
        <dbReference type="SAM" id="SignalP"/>
    </source>
</evidence>
<dbReference type="EMBL" id="QGGQ01000004">
    <property type="protein sequence ID" value="PWK23655.1"/>
    <property type="molecule type" value="Genomic_DNA"/>
</dbReference>
<dbReference type="AlphaFoldDB" id="A0A316E0N4"/>
<sequence>MMKRINLLALGMLLILGFSCKQAKKENTEQQKESKEIMSDSFTLVKDSTKVGFTAYKTTEKVPVGGQFKDINITNTKSGATPLEALNGTEFSIPVSSLFTNDPTGTRDPKLLKFFFGVLKNTELISGIFKTTADNKCSIDVTLNGETSNIPLEYTMDSENKITFKGVMDLANWNALDAVTSINKACKELHTGTDGVSKTWSDVAVQAEVQLKKN</sequence>
<proteinExistence type="predicted"/>
<keyword evidence="1" id="KW-0732">Signal</keyword>
<comment type="caution">
    <text evidence="2">The sequence shown here is derived from an EMBL/GenBank/DDBJ whole genome shotgun (WGS) entry which is preliminary data.</text>
</comment>